<feature type="signal peptide" evidence="2">
    <location>
        <begin position="1"/>
        <end position="22"/>
    </location>
</feature>
<evidence type="ECO:0000256" key="2">
    <source>
        <dbReference type="SAM" id="SignalP"/>
    </source>
</evidence>
<dbReference type="InterPro" id="IPR013424">
    <property type="entry name" value="Ice-binding_C"/>
</dbReference>
<comment type="caution">
    <text evidence="3">The sequence shown here is derived from an EMBL/GenBank/DDBJ whole genome shotgun (WGS) entry which is preliminary data.</text>
</comment>
<evidence type="ECO:0000256" key="1">
    <source>
        <dbReference type="SAM" id="Phobius"/>
    </source>
</evidence>
<sequence length="279" mass="29079">MLRPPMSLRQILLSVFCLTVIAGIDPSKADADVTNFLTWQPIADPVDPGFSVAASPTTANLFALDQPIAAGIDIGFASVNGSTVASSMTGHYFRPTDSFALAIDYDWSFAGNPSGLLGLGFGIGEDAAGENSAGIGLVANSGIPLLTYAGAARVNDVNQNAMLLGTPSELSGTLFVSFHAPNGDITVGAATTKGATMADDSTTFSSLQQQWNGDNLMVSFFMRSDQQSILQSWQGGQSEAAFSNFRVLSGAAVAIPEPSAVILLSSLTGGFLLRRRRMT</sequence>
<proteinExistence type="predicted"/>
<dbReference type="Proteomes" id="UP001239462">
    <property type="component" value="Unassembled WGS sequence"/>
</dbReference>
<feature type="transmembrane region" description="Helical" evidence="1">
    <location>
        <begin position="247"/>
        <end position="273"/>
    </location>
</feature>
<feature type="chain" id="PRO_5046508978" evidence="2">
    <location>
        <begin position="23"/>
        <end position="279"/>
    </location>
</feature>
<name>A0ABT7PLT1_9BACT</name>
<organism evidence="3 4">
    <name type="scientific">Roseiconus lacunae</name>
    <dbReference type="NCBI Taxonomy" id="2605694"/>
    <lineage>
        <taxon>Bacteria</taxon>
        <taxon>Pseudomonadati</taxon>
        <taxon>Planctomycetota</taxon>
        <taxon>Planctomycetia</taxon>
        <taxon>Pirellulales</taxon>
        <taxon>Pirellulaceae</taxon>
        <taxon>Roseiconus</taxon>
    </lineage>
</organism>
<protein>
    <submittedName>
        <fullName evidence="3">PEP-CTERM sorting domain-containing protein</fullName>
    </submittedName>
</protein>
<gene>
    <name evidence="3" type="ORF">QTN89_18630</name>
</gene>
<reference evidence="3 4" key="1">
    <citation type="submission" date="2023-06" db="EMBL/GenBank/DDBJ databases">
        <title>Roseiconus lacunae JC819 isolated from Gulf of Mannar region, Tamil Nadu.</title>
        <authorList>
            <person name="Pk S."/>
            <person name="Ch S."/>
            <person name="Ch V.R."/>
        </authorList>
    </citation>
    <scope>NUCLEOTIDE SEQUENCE [LARGE SCALE GENOMIC DNA]</scope>
    <source>
        <strain evidence="3 4">JC819</strain>
    </source>
</reference>
<keyword evidence="1" id="KW-0812">Transmembrane</keyword>
<evidence type="ECO:0000313" key="4">
    <source>
        <dbReference type="Proteomes" id="UP001239462"/>
    </source>
</evidence>
<evidence type="ECO:0000313" key="3">
    <source>
        <dbReference type="EMBL" id="MDM4017472.1"/>
    </source>
</evidence>
<dbReference type="RefSeq" id="WP_149494789.1">
    <property type="nucleotide sequence ID" value="NZ_JASZZN010000014.1"/>
</dbReference>
<keyword evidence="4" id="KW-1185">Reference proteome</keyword>
<keyword evidence="2" id="KW-0732">Signal</keyword>
<dbReference type="EMBL" id="JASZZN010000014">
    <property type="protein sequence ID" value="MDM4017472.1"/>
    <property type="molecule type" value="Genomic_DNA"/>
</dbReference>
<accession>A0ABT7PLT1</accession>
<dbReference type="NCBIfam" id="TIGR02595">
    <property type="entry name" value="PEP_CTERM"/>
    <property type="match status" value="1"/>
</dbReference>
<keyword evidence="1" id="KW-0472">Membrane</keyword>
<keyword evidence="1" id="KW-1133">Transmembrane helix</keyword>